<dbReference type="EMBL" id="MKQP01000033">
    <property type="protein sequence ID" value="OMD28724.1"/>
    <property type="molecule type" value="Genomic_DNA"/>
</dbReference>
<protein>
    <submittedName>
        <fullName evidence="2">Uncharacterized protein</fullName>
    </submittedName>
</protein>
<proteinExistence type="inferred from homology"/>
<accession>A0A1R0X4B3</accession>
<sequence>MSEEPKVSVIIPFYNCSYVDLAIQSVLNQSYPNIELIVVDDGSTLWLEKLTPFRDRIIYIQKDNGGTASALNKGIEVATGTYFAWLSADDQFHPDKIKNQIEKLKSTGTLFNYTAYYYINEQGERISDTVSMLFSSRAHFIETMMLGCPVNGSTVLLHMDIFRAVGTFDEMLLYTQDYDLWLRILPHFSWSYIEHPQLDYRVHQEMGSVIHSEAQKREIELVQAKHHGVLSHLLLKERGE</sequence>
<reference evidence="2 3" key="1">
    <citation type="submission" date="2016-10" db="EMBL/GenBank/DDBJ databases">
        <title>Paenibacillus species isolates.</title>
        <authorList>
            <person name="Beno S.M."/>
        </authorList>
    </citation>
    <scope>NUCLEOTIDE SEQUENCE [LARGE SCALE GENOMIC DNA]</scope>
    <source>
        <strain evidence="2 3">FSL H7-0604</strain>
    </source>
</reference>
<dbReference type="GO" id="GO:0016758">
    <property type="term" value="F:hexosyltransferase activity"/>
    <property type="evidence" value="ECO:0007669"/>
    <property type="project" value="UniProtKB-ARBA"/>
</dbReference>
<organism evidence="2 3">
    <name type="scientific">Paenibacillus odorifer</name>
    <dbReference type="NCBI Taxonomy" id="189426"/>
    <lineage>
        <taxon>Bacteria</taxon>
        <taxon>Bacillati</taxon>
        <taxon>Bacillota</taxon>
        <taxon>Bacilli</taxon>
        <taxon>Bacillales</taxon>
        <taxon>Paenibacillaceae</taxon>
        <taxon>Paenibacillus</taxon>
    </lineage>
</organism>
<dbReference type="InterPro" id="IPR001173">
    <property type="entry name" value="Glyco_trans_2-like"/>
</dbReference>
<dbReference type="RefSeq" id="WP_036679696.1">
    <property type="nucleotide sequence ID" value="NZ_CP009428.1"/>
</dbReference>
<dbReference type="Gene3D" id="3.90.550.10">
    <property type="entry name" value="Spore Coat Polysaccharide Biosynthesis Protein SpsA, Chain A"/>
    <property type="match status" value="1"/>
</dbReference>
<dbReference type="AlphaFoldDB" id="A0A1R0X4B3"/>
<name>A0A1R0X4B3_9BACL</name>
<dbReference type="PANTHER" id="PTHR22916:SF3">
    <property type="entry name" value="UDP-GLCNAC:BETAGAL BETA-1,3-N-ACETYLGLUCOSAMINYLTRANSFERASE-LIKE PROTEIN 1"/>
    <property type="match status" value="1"/>
</dbReference>
<dbReference type="GeneID" id="31573455"/>
<dbReference type="Proteomes" id="UP000187465">
    <property type="component" value="Unassembled WGS sequence"/>
</dbReference>
<comment type="caution">
    <text evidence="2">The sequence shown here is derived from an EMBL/GenBank/DDBJ whole genome shotgun (WGS) entry which is preliminary data.</text>
</comment>
<dbReference type="Pfam" id="PF00535">
    <property type="entry name" value="Glycos_transf_2"/>
    <property type="match status" value="1"/>
</dbReference>
<dbReference type="PANTHER" id="PTHR22916">
    <property type="entry name" value="GLYCOSYLTRANSFERASE"/>
    <property type="match status" value="1"/>
</dbReference>
<comment type="similarity">
    <text evidence="1">Belongs to the glycosyltransferase 2 family.</text>
</comment>
<evidence type="ECO:0000313" key="2">
    <source>
        <dbReference type="EMBL" id="OMD28724.1"/>
    </source>
</evidence>
<gene>
    <name evidence="2" type="ORF">BJP51_23860</name>
</gene>
<dbReference type="InterPro" id="IPR029044">
    <property type="entry name" value="Nucleotide-diphossugar_trans"/>
</dbReference>
<dbReference type="KEGG" id="pod:PODO_25385"/>
<dbReference type="SUPFAM" id="SSF53448">
    <property type="entry name" value="Nucleotide-diphospho-sugar transferases"/>
    <property type="match status" value="1"/>
</dbReference>
<evidence type="ECO:0000256" key="1">
    <source>
        <dbReference type="ARBA" id="ARBA00006739"/>
    </source>
</evidence>
<evidence type="ECO:0000313" key="3">
    <source>
        <dbReference type="Proteomes" id="UP000187465"/>
    </source>
</evidence>